<dbReference type="InterPro" id="IPR006553">
    <property type="entry name" value="Leu-rich_rpt_Cys-con_subtyp"/>
</dbReference>
<dbReference type="InterPro" id="IPR029058">
    <property type="entry name" value="AB_hydrolase_fold"/>
</dbReference>
<feature type="domain" description="Fungal lipase-type" evidence="2">
    <location>
        <begin position="167"/>
        <end position="314"/>
    </location>
</feature>
<dbReference type="GO" id="GO:0016740">
    <property type="term" value="F:transferase activity"/>
    <property type="evidence" value="ECO:0007669"/>
    <property type="project" value="InterPro"/>
</dbReference>
<dbReference type="SUPFAM" id="SSF53474">
    <property type="entry name" value="alpha/beta-Hydrolases"/>
    <property type="match status" value="1"/>
</dbReference>
<dbReference type="CDD" id="cd00519">
    <property type="entry name" value="Lipase_3"/>
    <property type="match status" value="1"/>
</dbReference>
<comment type="caution">
    <text evidence="3">The sequence shown here is derived from an EMBL/GenBank/DDBJ whole genome shotgun (WGS) entry which is preliminary data.</text>
</comment>
<dbReference type="InterPro" id="IPR002921">
    <property type="entry name" value="Fungal_lipase-type"/>
</dbReference>
<dbReference type="GO" id="GO:0006629">
    <property type="term" value="P:lipid metabolic process"/>
    <property type="evidence" value="ECO:0007669"/>
    <property type="project" value="InterPro"/>
</dbReference>
<feature type="signal peptide" evidence="1">
    <location>
        <begin position="1"/>
        <end position="19"/>
    </location>
</feature>
<evidence type="ECO:0000259" key="2">
    <source>
        <dbReference type="Pfam" id="PF01764"/>
    </source>
</evidence>
<dbReference type="SMART" id="SM00367">
    <property type="entry name" value="LRR_CC"/>
    <property type="match status" value="4"/>
</dbReference>
<evidence type="ECO:0000313" key="3">
    <source>
        <dbReference type="EMBL" id="CAF0756825.1"/>
    </source>
</evidence>
<dbReference type="GO" id="GO:0004806">
    <property type="term" value="F:triacylglycerol lipase activity"/>
    <property type="evidence" value="ECO:0007669"/>
    <property type="project" value="InterPro"/>
</dbReference>
<dbReference type="PANTHER" id="PTHR46086">
    <property type="entry name" value="ALPHA/BETA-HYDROLASES SUPERFAMILY PROTEIN"/>
    <property type="match status" value="1"/>
</dbReference>
<proteinExistence type="predicted"/>
<sequence length="712" mass="81339">MTWACIFVCLVLCTNGVSAKLFRKVHGLETELNRLKCDMHDLLNTYKNEMGKSPFQNRSVDAITAAWQSTFPDGNYRTNTKNSIPFRQMNLRDPDTILRMAEYQAMVYCKSSILNSPSDISSIVKMSGKNLRVGNFTIAATGFDKYNVLYWYIAVNIPQQSIILVHRGTRSSNRNDVYDDLNRGRIHNSHGQLTGDFPYLLQSKDVYLDSGFYTRFRHEKIPIVTALRKILQQHSSPSFSFVVVGHSLGASWAFLNAAYFIGLNDINSRLSAIYTFGQPLLGSASFVNQVTTKFDTPSQRYVRTVNGNDLVPHIGCKECVQPQYSNEKWVMNTTQVIWKDCNGGADPQCSSGVPCNQLSWANHSAVGRFSMRSEFCRVANTIERHHEHKDNMQLVKQYERRQLKLGKRLAYVLRYGAEKEGLQVDEGWIFLSALAKIPLLSEYTENELLGEIQTSYSYRKTPRYQWETRPNGIYVRAAYGRKFERNPFHGQTQIRRLLDLALEYVCQNIDKYDFEGFPDEFLINEVIHRIKRNGKLTSRTLQGILSGTMEHLDLDGIYLTESGIRAVYTKCPNLRVLSLKGCGYILNDHYCEQLIRKCPLIESLDLSYCRHLTDRTLDNLTKYYSENLLHLILSGNQNYTGDAIVRLVSGCQHLRQLDIWDNPNCTNDVLNILIALGKSRSEDRAITIVHKHLQHPAVAPTNPWAVISAKTV</sequence>
<dbReference type="InterPro" id="IPR032675">
    <property type="entry name" value="LRR_dom_sf"/>
</dbReference>
<keyword evidence="4" id="KW-1185">Reference proteome</keyword>
<dbReference type="PANTHER" id="PTHR46086:SF3">
    <property type="entry name" value="TRIACYLGLYCEROL LIPASE OBL1"/>
    <property type="match status" value="1"/>
</dbReference>
<dbReference type="Pfam" id="PF01764">
    <property type="entry name" value="Lipase_3"/>
    <property type="match status" value="1"/>
</dbReference>
<dbReference type="AlphaFoldDB" id="A0A813PNT2"/>
<reference evidence="3" key="1">
    <citation type="submission" date="2021-02" db="EMBL/GenBank/DDBJ databases">
        <authorList>
            <person name="Nowell W R."/>
        </authorList>
    </citation>
    <scope>NUCLEOTIDE SEQUENCE</scope>
</reference>
<feature type="chain" id="PRO_5032681288" description="Fungal lipase-type domain-containing protein" evidence="1">
    <location>
        <begin position="20"/>
        <end position="712"/>
    </location>
</feature>
<dbReference type="Gene3D" id="3.40.50.1820">
    <property type="entry name" value="alpha/beta hydrolase"/>
    <property type="match status" value="1"/>
</dbReference>
<protein>
    <recommendedName>
        <fullName evidence="2">Fungal lipase-type domain-containing protein</fullName>
    </recommendedName>
</protein>
<dbReference type="InterPro" id="IPR002745">
    <property type="entry name" value="Ptrans_KptA/Tpt1"/>
</dbReference>
<dbReference type="EMBL" id="CAJNOR010000020">
    <property type="protein sequence ID" value="CAF0756825.1"/>
    <property type="molecule type" value="Genomic_DNA"/>
</dbReference>
<dbReference type="Proteomes" id="UP000663828">
    <property type="component" value="Unassembled WGS sequence"/>
</dbReference>
<name>A0A813PNT2_ADIRI</name>
<accession>A0A813PNT2</accession>
<dbReference type="SUPFAM" id="SSF56399">
    <property type="entry name" value="ADP-ribosylation"/>
    <property type="match status" value="1"/>
</dbReference>
<dbReference type="SUPFAM" id="SSF52047">
    <property type="entry name" value="RNI-like"/>
    <property type="match status" value="1"/>
</dbReference>
<evidence type="ECO:0000256" key="1">
    <source>
        <dbReference type="SAM" id="SignalP"/>
    </source>
</evidence>
<keyword evidence="1" id="KW-0732">Signal</keyword>
<organism evidence="3 4">
    <name type="scientific">Adineta ricciae</name>
    <name type="common">Rotifer</name>
    <dbReference type="NCBI Taxonomy" id="249248"/>
    <lineage>
        <taxon>Eukaryota</taxon>
        <taxon>Metazoa</taxon>
        <taxon>Spiralia</taxon>
        <taxon>Gnathifera</taxon>
        <taxon>Rotifera</taxon>
        <taxon>Eurotatoria</taxon>
        <taxon>Bdelloidea</taxon>
        <taxon>Adinetida</taxon>
        <taxon>Adinetidae</taxon>
        <taxon>Adineta</taxon>
    </lineage>
</organism>
<dbReference type="Pfam" id="PF01885">
    <property type="entry name" value="PTS_2-RNA"/>
    <property type="match status" value="1"/>
</dbReference>
<dbReference type="Gene3D" id="3.80.10.10">
    <property type="entry name" value="Ribonuclease Inhibitor"/>
    <property type="match status" value="1"/>
</dbReference>
<evidence type="ECO:0000313" key="4">
    <source>
        <dbReference type="Proteomes" id="UP000663828"/>
    </source>
</evidence>
<gene>
    <name evidence="3" type="ORF">XAT740_LOCUS723</name>
</gene>
<dbReference type="InterPro" id="IPR044819">
    <property type="entry name" value="OBL-like"/>
</dbReference>